<accession>A0A921IUQ8</accession>
<reference evidence="10" key="2">
    <citation type="submission" date="2021-09" db="EMBL/GenBank/DDBJ databases">
        <authorList>
            <person name="Gilroy R."/>
        </authorList>
    </citation>
    <scope>NUCLEOTIDE SEQUENCE</scope>
    <source>
        <strain evidence="10">ChiHjej13B12-9602</strain>
    </source>
</reference>
<keyword evidence="3" id="KW-0540">Nuclease</keyword>
<dbReference type="PROSITE" id="PS51194">
    <property type="entry name" value="HELICASE_CTER"/>
    <property type="match status" value="1"/>
</dbReference>
<dbReference type="Pfam" id="PF00270">
    <property type="entry name" value="DEAD"/>
    <property type="match status" value="1"/>
</dbReference>
<comment type="similarity">
    <text evidence="1">Belongs to the RecJ family.</text>
</comment>
<dbReference type="SMART" id="SM00490">
    <property type="entry name" value="HELICc"/>
    <property type="match status" value="1"/>
</dbReference>
<dbReference type="Pfam" id="PF01368">
    <property type="entry name" value="DHH"/>
    <property type="match status" value="1"/>
</dbReference>
<reference evidence="10" key="1">
    <citation type="journal article" date="2021" name="PeerJ">
        <title>Extensive microbial diversity within the chicken gut microbiome revealed by metagenomics and culture.</title>
        <authorList>
            <person name="Gilroy R."/>
            <person name="Ravi A."/>
            <person name="Getino M."/>
            <person name="Pursley I."/>
            <person name="Horton D.L."/>
            <person name="Alikhan N.F."/>
            <person name="Baker D."/>
            <person name="Gharbi K."/>
            <person name="Hall N."/>
            <person name="Watson M."/>
            <person name="Adriaenssens E.M."/>
            <person name="Foster-Nyarko E."/>
            <person name="Jarju S."/>
            <person name="Secka A."/>
            <person name="Antonio M."/>
            <person name="Oren A."/>
            <person name="Chaudhuri R.R."/>
            <person name="La Ragione R."/>
            <person name="Hildebrand F."/>
            <person name="Pallen M.J."/>
        </authorList>
    </citation>
    <scope>NUCLEOTIDE SEQUENCE</scope>
    <source>
        <strain evidence="10">ChiHjej13B12-9602</strain>
    </source>
</reference>
<dbReference type="AlphaFoldDB" id="A0A921IUQ8"/>
<dbReference type="InterPro" id="IPR003156">
    <property type="entry name" value="DHHA1_dom"/>
</dbReference>
<dbReference type="Proteomes" id="UP000753256">
    <property type="component" value="Unassembled WGS sequence"/>
</dbReference>
<evidence type="ECO:0000256" key="7">
    <source>
        <dbReference type="ARBA" id="ARBA00022840"/>
    </source>
</evidence>
<dbReference type="SMART" id="SM00487">
    <property type="entry name" value="DEXDc"/>
    <property type="match status" value="1"/>
</dbReference>
<dbReference type="RefSeq" id="WP_273188635.1">
    <property type="nucleotide sequence ID" value="NZ_DYUZ01000007.1"/>
</dbReference>
<dbReference type="GO" id="GO:0005524">
    <property type="term" value="F:ATP binding"/>
    <property type="evidence" value="ECO:0007669"/>
    <property type="project" value="UniProtKB-KW"/>
</dbReference>
<keyword evidence="6 10" id="KW-0269">Exonuclease</keyword>
<dbReference type="PROSITE" id="PS51192">
    <property type="entry name" value="HELICASE_ATP_BIND_1"/>
    <property type="match status" value="1"/>
</dbReference>
<evidence type="ECO:0000256" key="6">
    <source>
        <dbReference type="ARBA" id="ARBA00022839"/>
    </source>
</evidence>
<dbReference type="SUPFAM" id="SSF52540">
    <property type="entry name" value="P-loop containing nucleoside triphosphate hydrolases"/>
    <property type="match status" value="1"/>
</dbReference>
<protein>
    <recommendedName>
        <fullName evidence="2">Single-stranded-DNA-specific exonuclease RecJ</fullName>
    </recommendedName>
</protein>
<dbReference type="GO" id="GO:0003676">
    <property type="term" value="F:nucleic acid binding"/>
    <property type="evidence" value="ECO:0007669"/>
    <property type="project" value="InterPro"/>
</dbReference>
<organism evidence="10 11">
    <name type="scientific">Enorma phocaeensis</name>
    <dbReference type="NCBI Taxonomy" id="1871019"/>
    <lineage>
        <taxon>Bacteria</taxon>
        <taxon>Bacillati</taxon>
        <taxon>Actinomycetota</taxon>
        <taxon>Coriobacteriia</taxon>
        <taxon>Coriobacteriales</taxon>
        <taxon>Coriobacteriaceae</taxon>
        <taxon>Enorma</taxon>
    </lineage>
</organism>
<evidence type="ECO:0000256" key="4">
    <source>
        <dbReference type="ARBA" id="ARBA00022741"/>
    </source>
</evidence>
<dbReference type="Gene3D" id="3.40.50.300">
    <property type="entry name" value="P-loop containing nucleotide triphosphate hydrolases"/>
    <property type="match status" value="2"/>
</dbReference>
<dbReference type="Pfam" id="PF02272">
    <property type="entry name" value="DHHA1"/>
    <property type="match status" value="1"/>
</dbReference>
<dbReference type="Pfam" id="PF17768">
    <property type="entry name" value="RecJ_OB"/>
    <property type="match status" value="1"/>
</dbReference>
<proteinExistence type="inferred from homology"/>
<dbReference type="Gene3D" id="3.90.1640.30">
    <property type="match status" value="1"/>
</dbReference>
<keyword evidence="5" id="KW-0378">Hydrolase</keyword>
<dbReference type="GO" id="GO:0006310">
    <property type="term" value="P:DNA recombination"/>
    <property type="evidence" value="ECO:0007669"/>
    <property type="project" value="InterPro"/>
</dbReference>
<dbReference type="GO" id="GO:0006281">
    <property type="term" value="P:DNA repair"/>
    <property type="evidence" value="ECO:0007669"/>
    <property type="project" value="InterPro"/>
</dbReference>
<dbReference type="GO" id="GO:0008409">
    <property type="term" value="F:5'-3' exonuclease activity"/>
    <property type="evidence" value="ECO:0007669"/>
    <property type="project" value="InterPro"/>
</dbReference>
<dbReference type="InterPro" id="IPR051673">
    <property type="entry name" value="SSDNA_exonuclease_RecJ"/>
</dbReference>
<gene>
    <name evidence="10" type="primary">recJ</name>
    <name evidence="10" type="ORF">K8V70_01175</name>
</gene>
<keyword evidence="7" id="KW-0067">ATP-binding</keyword>
<dbReference type="InterPro" id="IPR001667">
    <property type="entry name" value="DDH_dom"/>
</dbReference>
<dbReference type="InterPro" id="IPR041122">
    <property type="entry name" value="RecJ_OB"/>
</dbReference>
<dbReference type="Gene3D" id="3.10.310.30">
    <property type="match status" value="1"/>
</dbReference>
<dbReference type="InterPro" id="IPR014001">
    <property type="entry name" value="Helicase_ATP-bd"/>
</dbReference>
<name>A0A921IUQ8_9ACTN</name>
<dbReference type="EMBL" id="DYUZ01000007">
    <property type="protein sequence ID" value="HJG36464.1"/>
    <property type="molecule type" value="Genomic_DNA"/>
</dbReference>
<comment type="caution">
    <text evidence="10">The sequence shown here is derived from an EMBL/GenBank/DDBJ whole genome shotgun (WGS) entry which is preliminary data.</text>
</comment>
<feature type="domain" description="Helicase ATP-binding" evidence="8">
    <location>
        <begin position="656"/>
        <end position="831"/>
    </location>
</feature>
<dbReference type="NCBIfam" id="TIGR00644">
    <property type="entry name" value="recJ"/>
    <property type="match status" value="1"/>
</dbReference>
<sequence>MASLKTTHRWVLAPENPCLADDLAVGLGVPSLVARIMVAHGIGSVEEGHAFLTPSLDRDWADPLGIPGMPAVVERVARAVRDGERIAVFGDFDVDGITSTCLLTEALRELGASVHPFIPHRFEEGYGLSQTALDRVMEVCDPALVVTVDNGIAARNEVAFLSERGVDLVVTDHHEPADMVPEGIPLTDPKLVANGPSHELAGAGVALKLVQALGSRLGTPDLWRRYIEVAALGTVSDMMLLTPENRALVAEGIAQMRSTERPGFIALAAVTRTDLSTITADALSFSLIPRLNAAGRMADPTLALNLLLERDPVEAGRLASELEAINQERRDIEAALADEAVARVEETYTGGRVIVVGGEGWHEGVKGIVASRLVNRYHVPVLLFSIEDGVARGSGRSVGAVNLFDAVERCSDLLTRFGGHAGAVGVTLPAEKLDELRVRLDAVLSELPEDAFEDTGEIAAVVHLSELDVDTIEKISLLEPFGQGNKVPLLAATGVSMTDRFCVGKTGDHMRFTATDGQSSVAAIMFRVPDVDSMCACDSVVDLVFEAVAEHWQGRVKPKLMVKDILCRAPGDAKLPHLEDSVARLAEESSAGDGDALFTEEAPALDVQAATLPASPDEAAQRRHALESLSYDELTRTLIREFIGESSPHPAQREALDALAEGENTLAVMGTGRGKSLIFQVHAAREAIANRRGSILVYPLRALVADQAFHLVSSCARLGIRAAVLTGETVDAARERAFAAYAAGKLDIVLTTPEFLAIHRVRFAGAARTGFIVVDEAHHAARAKSGERSAYLELPEVIRALRNPTVLAVTATADASCAEEIGRLLSIGHTVIDGTVRENLELEDDRDSAAREMRLVSIVATCEKCVVYVNSRDQSMTLVRTLRKRVPELAQRIAFYHAGLTREERARVEEAFRADALTCIVSTSAFGEGVNLPDIRHVVLYHMPFSATEFNQMSGRAGRDGEPACIHLLYSTRDARINERMLDAAAPEREELVTLYRALQTMWRAHRGKTGEQSFSASDVDIANMCLAIDARTPVDERSVESGIAIFEELGFAQVRDRAGTRSIKMIEQPGHMALTRSIRYLEGLRTRSAFTAFRNWAFTASARDMLAQVNRPIVPWSERFTEGREG</sequence>
<evidence type="ECO:0000256" key="2">
    <source>
        <dbReference type="ARBA" id="ARBA00019841"/>
    </source>
</evidence>
<dbReference type="Pfam" id="PF00271">
    <property type="entry name" value="Helicase_C"/>
    <property type="match status" value="1"/>
</dbReference>
<evidence type="ECO:0000313" key="10">
    <source>
        <dbReference type="EMBL" id="HJG36464.1"/>
    </source>
</evidence>
<dbReference type="PANTHER" id="PTHR30255">
    <property type="entry name" value="SINGLE-STRANDED-DNA-SPECIFIC EXONUCLEASE RECJ"/>
    <property type="match status" value="1"/>
</dbReference>
<dbReference type="InterPro" id="IPR004610">
    <property type="entry name" value="RecJ"/>
</dbReference>
<evidence type="ECO:0000259" key="9">
    <source>
        <dbReference type="PROSITE" id="PS51194"/>
    </source>
</evidence>
<dbReference type="InterPro" id="IPR038763">
    <property type="entry name" value="DHH_sf"/>
</dbReference>
<evidence type="ECO:0000259" key="8">
    <source>
        <dbReference type="PROSITE" id="PS51192"/>
    </source>
</evidence>
<dbReference type="PANTHER" id="PTHR30255:SF2">
    <property type="entry name" value="SINGLE-STRANDED-DNA-SPECIFIC EXONUCLEASE RECJ"/>
    <property type="match status" value="1"/>
</dbReference>
<dbReference type="InterPro" id="IPR001650">
    <property type="entry name" value="Helicase_C-like"/>
</dbReference>
<dbReference type="SUPFAM" id="SSF64182">
    <property type="entry name" value="DHH phosphoesterases"/>
    <property type="match status" value="1"/>
</dbReference>
<evidence type="ECO:0000256" key="3">
    <source>
        <dbReference type="ARBA" id="ARBA00022722"/>
    </source>
</evidence>
<evidence type="ECO:0000256" key="1">
    <source>
        <dbReference type="ARBA" id="ARBA00005915"/>
    </source>
</evidence>
<feature type="domain" description="Helicase C-terminal" evidence="9">
    <location>
        <begin position="854"/>
        <end position="1000"/>
    </location>
</feature>
<keyword evidence="4" id="KW-0547">Nucleotide-binding</keyword>
<dbReference type="InterPro" id="IPR027417">
    <property type="entry name" value="P-loop_NTPase"/>
</dbReference>
<dbReference type="InterPro" id="IPR011545">
    <property type="entry name" value="DEAD/DEAH_box_helicase_dom"/>
</dbReference>
<evidence type="ECO:0000256" key="5">
    <source>
        <dbReference type="ARBA" id="ARBA00022801"/>
    </source>
</evidence>
<evidence type="ECO:0000313" key="11">
    <source>
        <dbReference type="Proteomes" id="UP000753256"/>
    </source>
</evidence>